<dbReference type="InterPro" id="IPR006543">
    <property type="entry name" value="Histidinol-phos"/>
</dbReference>
<dbReference type="PIRSF" id="PIRSF004682">
    <property type="entry name" value="GmhB"/>
    <property type="match status" value="1"/>
</dbReference>
<dbReference type="Gene3D" id="3.40.50.1000">
    <property type="entry name" value="HAD superfamily/HAD-like"/>
    <property type="match status" value="1"/>
</dbReference>
<dbReference type="NCBIfam" id="TIGR01656">
    <property type="entry name" value="Histidinol-ppas"/>
    <property type="match status" value="1"/>
</dbReference>
<dbReference type="GO" id="GO:0016787">
    <property type="term" value="F:hydrolase activity"/>
    <property type="evidence" value="ECO:0007669"/>
    <property type="project" value="UniProtKB-KW"/>
</dbReference>
<name>A0ABT1NM01_9MICC</name>
<keyword evidence="4 7" id="KW-0378">Hydrolase</keyword>
<reference evidence="8 9" key="1">
    <citation type="submission" date="2022-07" db="EMBL/GenBank/DDBJ databases">
        <title>Novel species in genus Arthrobacter.</title>
        <authorList>
            <person name="Liu Y."/>
        </authorList>
    </citation>
    <scope>NUCLEOTIDE SEQUENCE [LARGE SCALE GENOMIC DNA]</scope>
    <source>
        <strain evidence="9">zg-Y859</strain>
    </source>
</reference>
<organism evidence="8 9">
    <name type="scientific">Arthrobacter jinronghuae</name>
    <dbReference type="NCBI Taxonomy" id="2964609"/>
    <lineage>
        <taxon>Bacteria</taxon>
        <taxon>Bacillati</taxon>
        <taxon>Actinomycetota</taxon>
        <taxon>Actinomycetes</taxon>
        <taxon>Micrococcales</taxon>
        <taxon>Micrococcaceae</taxon>
        <taxon>Arthrobacter</taxon>
    </lineage>
</organism>
<accession>A0ABT1NM01</accession>
<evidence type="ECO:0000256" key="3">
    <source>
        <dbReference type="ARBA" id="ARBA00022723"/>
    </source>
</evidence>
<evidence type="ECO:0000313" key="8">
    <source>
        <dbReference type="EMBL" id="MCQ1948602.1"/>
    </source>
</evidence>
<keyword evidence="2 7" id="KW-0963">Cytoplasm</keyword>
<dbReference type="InterPro" id="IPR036412">
    <property type="entry name" value="HAD-like_sf"/>
</dbReference>
<dbReference type="NCBIfam" id="TIGR01662">
    <property type="entry name" value="HAD-SF-IIIA"/>
    <property type="match status" value="1"/>
</dbReference>
<dbReference type="Pfam" id="PF13242">
    <property type="entry name" value="Hydrolase_like"/>
    <property type="match status" value="1"/>
</dbReference>
<dbReference type="SUPFAM" id="SSF56784">
    <property type="entry name" value="HAD-like"/>
    <property type="match status" value="1"/>
</dbReference>
<evidence type="ECO:0000256" key="7">
    <source>
        <dbReference type="PIRNR" id="PIRNR004682"/>
    </source>
</evidence>
<evidence type="ECO:0000256" key="1">
    <source>
        <dbReference type="ARBA" id="ARBA00004496"/>
    </source>
</evidence>
<comment type="caution">
    <text evidence="8">The sequence shown here is derived from an EMBL/GenBank/DDBJ whole genome shotgun (WGS) entry which is preliminary data.</text>
</comment>
<proteinExistence type="inferred from homology"/>
<sequence>MGIFRPPPRAVLFDRDGTLIVDVPYNADPARVWPMPGAAEVLAGLRRSGVPIGVITNQSGIGRGLLSADEVAGVNAAVEDLLGPFDVWEICPHAPGFGCICRKPRPGMVLRASRRLGLDPVEVAVIGDIGIDMRAAAAAGARGVLVPTVVTRAEETAAAKFVARDLAGAVDLLWGPG</sequence>
<dbReference type="EMBL" id="JANFLP010000001">
    <property type="protein sequence ID" value="MCQ1948602.1"/>
    <property type="molecule type" value="Genomic_DNA"/>
</dbReference>
<dbReference type="RefSeq" id="WP_255864541.1">
    <property type="nucleotide sequence ID" value="NZ_CP104263.1"/>
</dbReference>
<dbReference type="EC" id="3.1.3.-" evidence="7"/>
<dbReference type="InterPro" id="IPR006549">
    <property type="entry name" value="HAD-SF_hydro_IIIA"/>
</dbReference>
<dbReference type="InterPro" id="IPR004446">
    <property type="entry name" value="Heptose_bisP_phosphatase"/>
</dbReference>
<comment type="similarity">
    <text evidence="7">Belongs to the gmhB family.</text>
</comment>
<dbReference type="Proteomes" id="UP001206924">
    <property type="component" value="Unassembled WGS sequence"/>
</dbReference>
<dbReference type="InterPro" id="IPR023214">
    <property type="entry name" value="HAD_sf"/>
</dbReference>
<protein>
    <recommendedName>
        <fullName evidence="6 7">D,D-heptose 1,7-bisphosphate phosphatase</fullName>
        <ecNumber evidence="7">3.1.3.-</ecNumber>
    </recommendedName>
</protein>
<keyword evidence="5 7" id="KW-0119">Carbohydrate metabolism</keyword>
<evidence type="ECO:0000256" key="4">
    <source>
        <dbReference type="ARBA" id="ARBA00022801"/>
    </source>
</evidence>
<gene>
    <name evidence="8" type="ORF">NNX28_01500</name>
</gene>
<dbReference type="PANTHER" id="PTHR42891">
    <property type="entry name" value="D-GLYCERO-BETA-D-MANNO-HEPTOSE-1,7-BISPHOSPHATE 7-PHOSPHATASE"/>
    <property type="match status" value="1"/>
</dbReference>
<keyword evidence="9" id="KW-1185">Reference proteome</keyword>
<dbReference type="PANTHER" id="PTHR42891:SF1">
    <property type="entry name" value="D-GLYCERO-BETA-D-MANNO-HEPTOSE-1,7-BISPHOSPHATE 7-PHOSPHATASE"/>
    <property type="match status" value="1"/>
</dbReference>
<keyword evidence="3" id="KW-0479">Metal-binding</keyword>
<evidence type="ECO:0000313" key="9">
    <source>
        <dbReference type="Proteomes" id="UP001206924"/>
    </source>
</evidence>
<comment type="subcellular location">
    <subcellularLocation>
        <location evidence="1 7">Cytoplasm</location>
    </subcellularLocation>
</comment>
<evidence type="ECO:0000256" key="2">
    <source>
        <dbReference type="ARBA" id="ARBA00022490"/>
    </source>
</evidence>
<evidence type="ECO:0000256" key="6">
    <source>
        <dbReference type="ARBA" id="ARBA00031828"/>
    </source>
</evidence>
<evidence type="ECO:0000256" key="5">
    <source>
        <dbReference type="ARBA" id="ARBA00023277"/>
    </source>
</evidence>